<dbReference type="GeneID" id="113162827"/>
<reference evidence="5" key="1">
    <citation type="submission" date="2021-04" db="EMBL/GenBank/DDBJ databases">
        <authorList>
            <consortium name="Wellcome Sanger Institute Data Sharing"/>
        </authorList>
    </citation>
    <scope>NUCLEOTIDE SEQUENCE [LARGE SCALE GENOMIC DNA]</scope>
</reference>
<protein>
    <recommendedName>
        <fullName evidence="4">Lipocalin/cytosolic fatty-acid binding domain-containing protein</fullName>
    </recommendedName>
</protein>
<proteinExistence type="inferred from homology"/>
<accession>A0A3Q1IKW9</accession>
<dbReference type="PRINTS" id="PR00179">
    <property type="entry name" value="LIPOCALIN"/>
</dbReference>
<dbReference type="Gene3D" id="2.40.128.20">
    <property type="match status" value="1"/>
</dbReference>
<feature type="domain" description="Lipocalin/cytosolic fatty-acid binding" evidence="4">
    <location>
        <begin position="34"/>
        <end position="177"/>
    </location>
</feature>
<name>A0A3Q1IKW9_ANATE</name>
<dbReference type="GeneTree" id="ENSGT01120000271921"/>
<dbReference type="STRING" id="64144.ENSATEP00000022342"/>
<dbReference type="OMA" id="NECPEEP"/>
<dbReference type="PANTHER" id="PTHR11430:SF139">
    <property type="entry name" value="LIPOCALIN-15 PRECURSOR-RELATED"/>
    <property type="match status" value="1"/>
</dbReference>
<organism evidence="5 6">
    <name type="scientific">Anabas testudineus</name>
    <name type="common">Climbing perch</name>
    <name type="synonym">Anthias testudineus</name>
    <dbReference type="NCBI Taxonomy" id="64144"/>
    <lineage>
        <taxon>Eukaryota</taxon>
        <taxon>Metazoa</taxon>
        <taxon>Chordata</taxon>
        <taxon>Craniata</taxon>
        <taxon>Vertebrata</taxon>
        <taxon>Euteleostomi</taxon>
        <taxon>Actinopterygii</taxon>
        <taxon>Neopterygii</taxon>
        <taxon>Teleostei</taxon>
        <taxon>Neoteleostei</taxon>
        <taxon>Acanthomorphata</taxon>
        <taxon>Anabantaria</taxon>
        <taxon>Anabantiformes</taxon>
        <taxon>Anabantoidei</taxon>
        <taxon>Anabantidae</taxon>
        <taxon>Anabas</taxon>
    </lineage>
</organism>
<sequence length="194" mass="21812">MSKELLRVLAALVCVLATCADVTPVKDFSLEKIAGKWYMVGFATNAQWFTEHKTEMKTGTCVFVPTVEGNLDLSYARLRDDGTCWRLTQLANKTDTPGHFTYQSQVWNNDNDMRIVDVLYDDYALVYTIQTKAEVTNVVNELLSRTQETSVVLQQKFTQWSLDNGILADNIVILPKNNECPEEPAATPQPTDAP</sequence>
<feature type="chain" id="PRO_5030079955" description="Lipocalin/cytosolic fatty-acid binding domain-containing protein" evidence="3">
    <location>
        <begin position="21"/>
        <end position="194"/>
    </location>
</feature>
<dbReference type="InterPro" id="IPR000566">
    <property type="entry name" value="Lipocln_cytosolic_FA-bd_dom"/>
</dbReference>
<evidence type="ECO:0000313" key="5">
    <source>
        <dbReference type="Ensembl" id="ENSATEP00000022342.2"/>
    </source>
</evidence>
<evidence type="ECO:0000256" key="1">
    <source>
        <dbReference type="ARBA" id="ARBA00006889"/>
    </source>
</evidence>
<dbReference type="Ensembl" id="ENSATET00000022710.3">
    <property type="protein sequence ID" value="ENSATEP00000022342.2"/>
    <property type="gene ID" value="ENSATEG00000026065.2"/>
</dbReference>
<dbReference type="GO" id="GO:0036094">
    <property type="term" value="F:small molecule binding"/>
    <property type="evidence" value="ECO:0007669"/>
    <property type="project" value="InterPro"/>
</dbReference>
<evidence type="ECO:0000256" key="2">
    <source>
        <dbReference type="RuleBase" id="RU003695"/>
    </source>
</evidence>
<comment type="similarity">
    <text evidence="1 2">Belongs to the calycin superfamily. Lipocalin family.</text>
</comment>
<evidence type="ECO:0000259" key="4">
    <source>
        <dbReference type="Pfam" id="PF00061"/>
    </source>
</evidence>
<dbReference type="InterPro" id="IPR022272">
    <property type="entry name" value="Lipocalin_CS"/>
</dbReference>
<evidence type="ECO:0000256" key="3">
    <source>
        <dbReference type="SAM" id="SignalP"/>
    </source>
</evidence>
<dbReference type="SUPFAM" id="SSF50814">
    <property type="entry name" value="Lipocalins"/>
    <property type="match status" value="1"/>
</dbReference>
<dbReference type="InterPro" id="IPR002345">
    <property type="entry name" value="Lipocalin"/>
</dbReference>
<reference evidence="5" key="2">
    <citation type="submission" date="2025-08" db="UniProtKB">
        <authorList>
            <consortium name="Ensembl"/>
        </authorList>
    </citation>
    <scope>IDENTIFICATION</scope>
</reference>
<dbReference type="Proteomes" id="UP000265040">
    <property type="component" value="Chromosome 2"/>
</dbReference>
<dbReference type="Pfam" id="PF00061">
    <property type="entry name" value="Lipocalin"/>
    <property type="match status" value="1"/>
</dbReference>
<dbReference type="InParanoid" id="A0A3Q1IKW9"/>
<feature type="signal peptide" evidence="3">
    <location>
        <begin position="1"/>
        <end position="20"/>
    </location>
</feature>
<dbReference type="AlphaFoldDB" id="A0A3Q1IKW9"/>
<dbReference type="PROSITE" id="PS00213">
    <property type="entry name" value="LIPOCALIN"/>
    <property type="match status" value="1"/>
</dbReference>
<dbReference type="FunCoup" id="A0A3Q1IKW9">
    <property type="interactions" value="1123"/>
</dbReference>
<dbReference type="PANTHER" id="PTHR11430">
    <property type="entry name" value="LIPOCALIN"/>
    <property type="match status" value="1"/>
</dbReference>
<evidence type="ECO:0000313" key="6">
    <source>
        <dbReference type="Proteomes" id="UP000265040"/>
    </source>
</evidence>
<dbReference type="OrthoDB" id="9048943at2759"/>
<dbReference type="InterPro" id="IPR012674">
    <property type="entry name" value="Calycin"/>
</dbReference>
<keyword evidence="6" id="KW-1185">Reference proteome</keyword>
<keyword evidence="3" id="KW-0732">Signal</keyword>
<reference evidence="5" key="3">
    <citation type="submission" date="2025-09" db="UniProtKB">
        <authorList>
            <consortium name="Ensembl"/>
        </authorList>
    </citation>
    <scope>IDENTIFICATION</scope>
</reference>
<dbReference type="PRINTS" id="PR01254">
    <property type="entry name" value="PGNDSYNTHASE"/>
</dbReference>
<dbReference type="RefSeq" id="XP_026216834.1">
    <property type="nucleotide sequence ID" value="XM_026361049.1"/>
</dbReference>